<evidence type="ECO:0000256" key="5">
    <source>
        <dbReference type="ARBA" id="ARBA00022827"/>
    </source>
</evidence>
<evidence type="ECO:0000256" key="3">
    <source>
        <dbReference type="ARBA" id="ARBA00022548"/>
    </source>
</evidence>
<dbReference type="Gene3D" id="3.50.50.60">
    <property type="entry name" value="FAD/NAD(P)-binding domain"/>
    <property type="match status" value="3"/>
</dbReference>
<comment type="pathway">
    <text evidence="12">Steroid metabolism; cholesterol degradation.</text>
</comment>
<evidence type="ECO:0000256" key="9">
    <source>
        <dbReference type="ARBA" id="ARBA00023221"/>
    </source>
</evidence>
<dbReference type="InterPro" id="IPR052542">
    <property type="entry name" value="Cholesterol_Oxidase"/>
</dbReference>
<evidence type="ECO:0000259" key="16">
    <source>
        <dbReference type="Pfam" id="PF05199"/>
    </source>
</evidence>
<name>A0A0B5IL29_9ACTN</name>
<dbReference type="GO" id="GO:0008203">
    <property type="term" value="P:cholesterol metabolic process"/>
    <property type="evidence" value="ECO:0007669"/>
    <property type="project" value="UniProtKB-KW"/>
</dbReference>
<evidence type="ECO:0000256" key="7">
    <source>
        <dbReference type="ARBA" id="ARBA00023098"/>
    </source>
</evidence>
<protein>
    <recommendedName>
        <fullName evidence="14">Cholesterol oxidase</fullName>
        <ecNumber evidence="13">1.1.3.6</ecNumber>
        <ecNumber evidence="11">5.3.3.1</ecNumber>
    </recommendedName>
    <alternativeName>
        <fullName evidence="15">Cholesterol isomerase</fullName>
    </alternativeName>
</protein>
<dbReference type="InterPro" id="IPR036188">
    <property type="entry name" value="FAD/NAD-bd_sf"/>
</dbReference>
<keyword evidence="3" id="KW-0153">Cholesterol metabolism</keyword>
<evidence type="ECO:0000256" key="14">
    <source>
        <dbReference type="ARBA" id="ARBA00049744"/>
    </source>
</evidence>
<evidence type="ECO:0000313" key="17">
    <source>
        <dbReference type="EMBL" id="AJF69104.1"/>
    </source>
</evidence>
<dbReference type="Proteomes" id="UP000031774">
    <property type="component" value="Chromosome"/>
</dbReference>
<evidence type="ECO:0000313" key="18">
    <source>
        <dbReference type="Proteomes" id="UP000031774"/>
    </source>
</evidence>
<dbReference type="PANTHER" id="PTHR47470:SF1">
    <property type="entry name" value="FAD-DEPENDENT OXIDOREDUCTASE 2 FAD BINDING DOMAIN-CONTAINING PROTEIN"/>
    <property type="match status" value="1"/>
</dbReference>
<evidence type="ECO:0000256" key="10">
    <source>
        <dbReference type="ARBA" id="ARBA00023235"/>
    </source>
</evidence>
<dbReference type="InterPro" id="IPR007867">
    <property type="entry name" value="GMC_OxRtase_C"/>
</dbReference>
<dbReference type="PANTHER" id="PTHR47470">
    <property type="entry name" value="CHOLESTEROL OXIDASE"/>
    <property type="match status" value="1"/>
</dbReference>
<keyword evidence="7" id="KW-0443">Lipid metabolism</keyword>
<proteinExistence type="inferred from homology"/>
<reference evidence="17 18" key="1">
    <citation type="submission" date="2014-12" db="EMBL/GenBank/DDBJ databases">
        <title>Complete genome sequence of Streptomyces vietnamensis strain GIMV4.0001, a genetic manipulable producer of the benzoisochromanequinone antibiotic granaticin.</title>
        <authorList>
            <person name="Deng M.R."/>
            <person name="Guo J."/>
            <person name="Ma L.Y."/>
            <person name="Feng G.D."/>
            <person name="Mo C.Y."/>
            <person name="Zhu H.H."/>
        </authorList>
    </citation>
    <scope>NUCLEOTIDE SEQUENCE [LARGE SCALE GENOMIC DNA]</scope>
    <source>
        <strain evidence="18">GIMV4.0001</strain>
    </source>
</reference>
<evidence type="ECO:0000256" key="4">
    <source>
        <dbReference type="ARBA" id="ARBA00022630"/>
    </source>
</evidence>
<evidence type="ECO:0000256" key="8">
    <source>
        <dbReference type="ARBA" id="ARBA00023166"/>
    </source>
</evidence>
<organism evidence="17 18">
    <name type="scientific">Streptomyces vietnamensis</name>
    <dbReference type="NCBI Taxonomy" id="362257"/>
    <lineage>
        <taxon>Bacteria</taxon>
        <taxon>Bacillati</taxon>
        <taxon>Actinomycetota</taxon>
        <taxon>Actinomycetes</taxon>
        <taxon>Kitasatosporales</taxon>
        <taxon>Streptomycetaceae</taxon>
        <taxon>Streptomyces</taxon>
    </lineage>
</organism>
<keyword evidence="4" id="KW-0285">Flavoprotein</keyword>
<keyword evidence="18" id="KW-1185">Reference proteome</keyword>
<keyword evidence="9" id="KW-0753">Steroid metabolism</keyword>
<dbReference type="EC" id="1.1.3.6" evidence="13"/>
<sequence length="565" mass="62109">MASVDVFDAVVVGSGFGGSVTAYRLADADLRVCVLERGKPFPPGSFPRSPHETAKNFWDPDSRLYGMYDMWSFSGMDALVSSGLGGGSLIYANVLIRKPESWFVHESFDGGYENWPVTREDLDPHYQSVETMLGARRYPFDVEPYRSTPKTLAMRQAAERLGLPWELPLLAVSFGDPPVPGAPLAGGEDNLHHSPRYACRLVGECDLGCNLGSKNSLDFTYLSAAHRLGADIRTLCEVRSFEPVREGFQVSYIEHRAAGDEDPSAPPVRRTVRARRLILSAGTLGTTYLLLRNRSAFPTLSPALGTRFSGNGDFLGLVFKAKERRRDRPGETVPRLMEPSFGPVITSAMRVDRKGSGERDRGFYIEDAGYPEFLNWLVEDNVLTMSDRVARFLLRRGWSRLTGTARSRVGRQLGDALGKGLFTATSLPLLGMGRDVPDGRMFLRDGNLDLDWKPAASDRYFEQMNETMERVSRSLGGRYAANPLWLLNRLITVHPVGGAPMGSSAREGVVDPFGRVYGYPGLSIADGSVLPGPVGPNPSLTIAALADRSATRIIEDHRQNSEDPS</sequence>
<dbReference type="GO" id="GO:0016995">
    <property type="term" value="F:cholesterol oxidase activity"/>
    <property type="evidence" value="ECO:0007669"/>
    <property type="project" value="UniProtKB-EC"/>
</dbReference>
<keyword evidence="8" id="KW-1207">Sterol metabolism</keyword>
<evidence type="ECO:0000256" key="6">
    <source>
        <dbReference type="ARBA" id="ARBA00023002"/>
    </source>
</evidence>
<evidence type="ECO:0000256" key="2">
    <source>
        <dbReference type="ARBA" id="ARBA00010790"/>
    </source>
</evidence>
<dbReference type="AlphaFoldDB" id="A0A0B5IL29"/>
<gene>
    <name evidence="17" type="ORF">SVTN_37225</name>
</gene>
<dbReference type="KEGG" id="svt:SVTN_37225"/>
<keyword evidence="6" id="KW-0560">Oxidoreductase</keyword>
<keyword evidence="5" id="KW-0274">FAD</keyword>
<dbReference type="HOGENOM" id="CLU_002483_2_0_11"/>
<keyword evidence="10" id="KW-0413">Isomerase</keyword>
<dbReference type="GO" id="GO:0004769">
    <property type="term" value="F:steroid Delta-isomerase activity"/>
    <property type="evidence" value="ECO:0007669"/>
    <property type="project" value="UniProtKB-EC"/>
</dbReference>
<dbReference type="STRING" id="362257.SVTN_37225"/>
<dbReference type="EMBL" id="CP010407">
    <property type="protein sequence ID" value="AJF69104.1"/>
    <property type="molecule type" value="Genomic_DNA"/>
</dbReference>
<comment type="similarity">
    <text evidence="2">Belongs to the GMC oxidoreductase family.</text>
</comment>
<dbReference type="SUPFAM" id="SSF51905">
    <property type="entry name" value="FAD/NAD(P)-binding domain"/>
    <property type="match status" value="1"/>
</dbReference>
<evidence type="ECO:0000256" key="12">
    <source>
        <dbReference type="ARBA" id="ARBA00049645"/>
    </source>
</evidence>
<dbReference type="Pfam" id="PF13450">
    <property type="entry name" value="NAD_binding_8"/>
    <property type="match status" value="1"/>
</dbReference>
<evidence type="ECO:0000256" key="11">
    <source>
        <dbReference type="ARBA" id="ARBA00038856"/>
    </source>
</evidence>
<comment type="cofactor">
    <cofactor evidence="1">
        <name>FAD</name>
        <dbReference type="ChEBI" id="CHEBI:57692"/>
    </cofactor>
</comment>
<accession>A0A0B5IL29</accession>
<evidence type="ECO:0000256" key="13">
    <source>
        <dbReference type="ARBA" id="ARBA00049723"/>
    </source>
</evidence>
<evidence type="ECO:0000256" key="1">
    <source>
        <dbReference type="ARBA" id="ARBA00001974"/>
    </source>
</evidence>
<feature type="domain" description="Glucose-methanol-choline oxidoreductase C-terminal" evidence="16">
    <location>
        <begin position="492"/>
        <end position="546"/>
    </location>
</feature>
<evidence type="ECO:0000256" key="15">
    <source>
        <dbReference type="ARBA" id="ARBA00049778"/>
    </source>
</evidence>
<dbReference type="EC" id="5.3.3.1" evidence="11"/>
<dbReference type="Pfam" id="PF05199">
    <property type="entry name" value="GMC_oxred_C"/>
    <property type="match status" value="1"/>
</dbReference>